<evidence type="ECO:0000256" key="1">
    <source>
        <dbReference type="SAM" id="SignalP"/>
    </source>
</evidence>
<evidence type="ECO:0000313" key="3">
    <source>
        <dbReference type="EMBL" id="CAG9796255.1"/>
    </source>
</evidence>
<feature type="chain" id="PRO_5040252602" description="Ig-like domain-containing protein" evidence="1">
    <location>
        <begin position="21"/>
        <end position="140"/>
    </location>
</feature>
<feature type="signal peptide" evidence="1">
    <location>
        <begin position="1"/>
        <end position="20"/>
    </location>
</feature>
<evidence type="ECO:0000313" key="4">
    <source>
        <dbReference type="Proteomes" id="UP001153714"/>
    </source>
</evidence>
<dbReference type="InterPro" id="IPR007110">
    <property type="entry name" value="Ig-like_dom"/>
</dbReference>
<dbReference type="Gene3D" id="2.60.40.10">
    <property type="entry name" value="Immunoglobulins"/>
    <property type="match status" value="1"/>
</dbReference>
<proteinExistence type="predicted"/>
<protein>
    <recommendedName>
        <fullName evidence="2">Ig-like domain-containing protein</fullName>
    </recommendedName>
</protein>
<keyword evidence="4" id="KW-1185">Reference proteome</keyword>
<dbReference type="EMBL" id="OU893340">
    <property type="protein sequence ID" value="CAG9796255.1"/>
    <property type="molecule type" value="Genomic_DNA"/>
</dbReference>
<keyword evidence="1" id="KW-0732">Signal</keyword>
<dbReference type="Proteomes" id="UP001153714">
    <property type="component" value="Chromosome 9"/>
</dbReference>
<feature type="domain" description="Ig-like" evidence="2">
    <location>
        <begin position="34"/>
        <end position="126"/>
    </location>
</feature>
<reference evidence="3" key="2">
    <citation type="submission" date="2022-10" db="EMBL/GenBank/DDBJ databases">
        <authorList>
            <consortium name="ENA_rothamsted_submissions"/>
            <consortium name="culmorum"/>
            <person name="King R."/>
        </authorList>
    </citation>
    <scope>NUCLEOTIDE SEQUENCE</scope>
</reference>
<sequence>MWLVAGWLLVAAAGSHKAGAVGAGAGGTPARLAPRFVSEPPAVVRYAAAAGTQLRCAATGDPPPTITWITDDNSPLDDRPGIRRVYNNGTLEVAPAREGEARALAAAVVRCRAHNLHGVALSTEVTLHPGKLHQHFSPLL</sequence>
<dbReference type="InterPro" id="IPR013783">
    <property type="entry name" value="Ig-like_fold"/>
</dbReference>
<dbReference type="AlphaFoldDB" id="A0A9N9REJ9"/>
<dbReference type="InterPro" id="IPR036179">
    <property type="entry name" value="Ig-like_dom_sf"/>
</dbReference>
<dbReference type="SUPFAM" id="SSF48726">
    <property type="entry name" value="Immunoglobulin"/>
    <property type="match status" value="1"/>
</dbReference>
<accession>A0A9N9REJ9</accession>
<organism evidence="3 4">
    <name type="scientific">Diatraea saccharalis</name>
    <name type="common">sugarcane borer</name>
    <dbReference type="NCBI Taxonomy" id="40085"/>
    <lineage>
        <taxon>Eukaryota</taxon>
        <taxon>Metazoa</taxon>
        <taxon>Ecdysozoa</taxon>
        <taxon>Arthropoda</taxon>
        <taxon>Hexapoda</taxon>
        <taxon>Insecta</taxon>
        <taxon>Pterygota</taxon>
        <taxon>Neoptera</taxon>
        <taxon>Endopterygota</taxon>
        <taxon>Lepidoptera</taxon>
        <taxon>Glossata</taxon>
        <taxon>Ditrysia</taxon>
        <taxon>Pyraloidea</taxon>
        <taxon>Crambidae</taxon>
        <taxon>Crambinae</taxon>
        <taxon>Diatraea</taxon>
    </lineage>
</organism>
<dbReference type="OrthoDB" id="6159398at2759"/>
<gene>
    <name evidence="3" type="ORF">DIATSA_LOCUS13456</name>
</gene>
<evidence type="ECO:0000259" key="2">
    <source>
        <dbReference type="PROSITE" id="PS50835"/>
    </source>
</evidence>
<name>A0A9N9REJ9_9NEOP</name>
<reference evidence="3" key="1">
    <citation type="submission" date="2021-12" db="EMBL/GenBank/DDBJ databases">
        <authorList>
            <person name="King R."/>
        </authorList>
    </citation>
    <scope>NUCLEOTIDE SEQUENCE</scope>
</reference>
<dbReference type="Pfam" id="PF13927">
    <property type="entry name" value="Ig_3"/>
    <property type="match status" value="1"/>
</dbReference>
<dbReference type="PROSITE" id="PS50835">
    <property type="entry name" value="IG_LIKE"/>
    <property type="match status" value="1"/>
</dbReference>